<evidence type="ECO:0000313" key="9">
    <source>
        <dbReference type="Proteomes" id="UP000569732"/>
    </source>
</evidence>
<feature type="domain" description="GtrA/DPMS transmembrane" evidence="7">
    <location>
        <begin position="13"/>
        <end position="127"/>
    </location>
</feature>
<feature type="transmembrane region" description="Helical" evidence="6">
    <location>
        <begin position="101"/>
        <end position="121"/>
    </location>
</feature>
<feature type="transmembrane region" description="Helical" evidence="6">
    <location>
        <begin position="12"/>
        <end position="33"/>
    </location>
</feature>
<accession>A0A853I663</accession>
<dbReference type="Proteomes" id="UP000569732">
    <property type="component" value="Unassembled WGS sequence"/>
</dbReference>
<dbReference type="AlphaFoldDB" id="A0A853I663"/>
<keyword evidence="5 6" id="KW-0472">Membrane</keyword>
<dbReference type="EMBL" id="JACCKB010000002">
    <property type="protein sequence ID" value="NYZ64715.1"/>
    <property type="molecule type" value="Genomic_DNA"/>
</dbReference>
<evidence type="ECO:0000256" key="2">
    <source>
        <dbReference type="ARBA" id="ARBA00009399"/>
    </source>
</evidence>
<comment type="caution">
    <text evidence="8">The sequence shown here is derived from an EMBL/GenBank/DDBJ whole genome shotgun (WGS) entry which is preliminary data.</text>
</comment>
<organism evidence="8 9">
    <name type="scientific">Spartinivicinus marinus</name>
    <dbReference type="NCBI Taxonomy" id="2994442"/>
    <lineage>
        <taxon>Bacteria</taxon>
        <taxon>Pseudomonadati</taxon>
        <taxon>Pseudomonadota</taxon>
        <taxon>Gammaproteobacteria</taxon>
        <taxon>Oceanospirillales</taxon>
        <taxon>Zooshikellaceae</taxon>
        <taxon>Spartinivicinus</taxon>
    </lineage>
</organism>
<dbReference type="Pfam" id="PF04138">
    <property type="entry name" value="GtrA_DPMS_TM"/>
    <property type="match status" value="1"/>
</dbReference>
<feature type="transmembrane region" description="Helical" evidence="6">
    <location>
        <begin position="45"/>
        <end position="62"/>
    </location>
</feature>
<reference evidence="8 9" key="1">
    <citation type="submission" date="2020-07" db="EMBL/GenBank/DDBJ databases">
        <title>Endozoicomonas sp. nov., isolated from sediment.</title>
        <authorList>
            <person name="Gu T."/>
        </authorList>
    </citation>
    <scope>NUCLEOTIDE SEQUENCE [LARGE SCALE GENOMIC DNA]</scope>
    <source>
        <strain evidence="8 9">SM1973</strain>
    </source>
</reference>
<dbReference type="PANTHER" id="PTHR38459">
    <property type="entry name" value="PROPHAGE BACTOPRENOL-LINKED GLUCOSE TRANSLOCASE HOMOLOG"/>
    <property type="match status" value="1"/>
</dbReference>
<proteinExistence type="inferred from homology"/>
<name>A0A853I663_9GAMM</name>
<evidence type="ECO:0000256" key="1">
    <source>
        <dbReference type="ARBA" id="ARBA00004141"/>
    </source>
</evidence>
<keyword evidence="4 6" id="KW-1133">Transmembrane helix</keyword>
<dbReference type="InterPro" id="IPR007267">
    <property type="entry name" value="GtrA_DPMS_TM"/>
</dbReference>
<dbReference type="PANTHER" id="PTHR38459:SF1">
    <property type="entry name" value="PROPHAGE BACTOPRENOL-LINKED GLUCOSE TRANSLOCASE HOMOLOG"/>
    <property type="match status" value="1"/>
</dbReference>
<evidence type="ECO:0000259" key="7">
    <source>
        <dbReference type="Pfam" id="PF04138"/>
    </source>
</evidence>
<dbReference type="GO" id="GO:0005886">
    <property type="term" value="C:plasma membrane"/>
    <property type="evidence" value="ECO:0007669"/>
    <property type="project" value="TreeGrafter"/>
</dbReference>
<evidence type="ECO:0000256" key="5">
    <source>
        <dbReference type="ARBA" id="ARBA00023136"/>
    </source>
</evidence>
<protein>
    <submittedName>
        <fullName evidence="8">GtrA family protein</fullName>
    </submittedName>
</protein>
<dbReference type="GO" id="GO:0000271">
    <property type="term" value="P:polysaccharide biosynthetic process"/>
    <property type="evidence" value="ECO:0007669"/>
    <property type="project" value="InterPro"/>
</dbReference>
<gene>
    <name evidence="8" type="ORF">H0A36_01770</name>
</gene>
<evidence type="ECO:0000256" key="6">
    <source>
        <dbReference type="SAM" id="Phobius"/>
    </source>
</evidence>
<sequence>MTDSAVLIKTFSKFIGIGVIATLIQYIGMIFFIEFGEFSQTLSSALSFAISAIFNYLLSYSFTFRASSRHSTSLIKFSIVALSGLVLNTAIFYLVKNNIAIHYIFSQCIATAAVLLWNFYFNLKWTFK</sequence>
<dbReference type="InterPro" id="IPR051401">
    <property type="entry name" value="GtrA_CellWall_Glycosyl"/>
</dbReference>
<evidence type="ECO:0000256" key="4">
    <source>
        <dbReference type="ARBA" id="ARBA00022989"/>
    </source>
</evidence>
<keyword evidence="3 6" id="KW-0812">Transmembrane</keyword>
<evidence type="ECO:0000256" key="3">
    <source>
        <dbReference type="ARBA" id="ARBA00022692"/>
    </source>
</evidence>
<comment type="subcellular location">
    <subcellularLocation>
        <location evidence="1">Membrane</location>
        <topology evidence="1">Multi-pass membrane protein</topology>
    </subcellularLocation>
</comment>
<evidence type="ECO:0000313" key="8">
    <source>
        <dbReference type="EMBL" id="NYZ64715.1"/>
    </source>
</evidence>
<feature type="transmembrane region" description="Helical" evidence="6">
    <location>
        <begin position="74"/>
        <end position="95"/>
    </location>
</feature>
<keyword evidence="9" id="KW-1185">Reference proteome</keyword>
<dbReference type="RefSeq" id="WP_180566752.1">
    <property type="nucleotide sequence ID" value="NZ_JACCKB010000002.1"/>
</dbReference>
<comment type="similarity">
    <text evidence="2">Belongs to the GtrA family.</text>
</comment>